<reference evidence="2 3" key="1">
    <citation type="submission" date="2019-02" db="EMBL/GenBank/DDBJ databases">
        <title>Deep-cultivation of Planctomycetes and their phenomic and genomic characterization uncovers novel biology.</title>
        <authorList>
            <person name="Wiegand S."/>
            <person name="Jogler M."/>
            <person name="Boedeker C."/>
            <person name="Pinto D."/>
            <person name="Vollmers J."/>
            <person name="Rivas-Marin E."/>
            <person name="Kohn T."/>
            <person name="Peeters S.H."/>
            <person name="Heuer A."/>
            <person name="Rast P."/>
            <person name="Oberbeckmann S."/>
            <person name="Bunk B."/>
            <person name="Jeske O."/>
            <person name="Meyerdierks A."/>
            <person name="Storesund J.E."/>
            <person name="Kallscheuer N."/>
            <person name="Luecker S."/>
            <person name="Lage O.M."/>
            <person name="Pohl T."/>
            <person name="Merkel B.J."/>
            <person name="Hornburger P."/>
            <person name="Mueller R.-W."/>
            <person name="Bruemmer F."/>
            <person name="Labrenz M."/>
            <person name="Spormann A.M."/>
            <person name="Op Den Camp H."/>
            <person name="Overmann J."/>
            <person name="Amann R."/>
            <person name="Jetten M.S.M."/>
            <person name="Mascher T."/>
            <person name="Medema M.H."/>
            <person name="Devos D.P."/>
            <person name="Kaster A.-K."/>
            <person name="Ovreas L."/>
            <person name="Rohde M."/>
            <person name="Galperin M.Y."/>
            <person name="Jogler C."/>
        </authorList>
    </citation>
    <scope>NUCLEOTIDE SEQUENCE [LARGE SCALE GENOMIC DNA]</scope>
    <source>
        <strain evidence="2 3">Pla144</strain>
    </source>
</reference>
<dbReference type="Proteomes" id="UP000318437">
    <property type="component" value="Unassembled WGS sequence"/>
</dbReference>
<feature type="chain" id="PRO_5023127968" description="Cytochrome c-552/4 domain-containing protein" evidence="1">
    <location>
        <begin position="17"/>
        <end position="61"/>
    </location>
</feature>
<protein>
    <recommendedName>
        <fullName evidence="4">Cytochrome c-552/4 domain-containing protein</fullName>
    </recommendedName>
</protein>
<dbReference type="AlphaFoldDB" id="A0A5C6C2V3"/>
<keyword evidence="3" id="KW-1185">Reference proteome</keyword>
<feature type="signal peptide" evidence="1">
    <location>
        <begin position="1"/>
        <end position="16"/>
    </location>
</feature>
<sequence length="61" mass="6610" precursor="true">MMLTLVCLLVASQAMAGDPISEVYPEAANSGCMKCHAGIELTREPGSQMLDEYYDPRSRAS</sequence>
<proteinExistence type="predicted"/>
<evidence type="ECO:0000313" key="2">
    <source>
        <dbReference type="EMBL" id="TWU17826.1"/>
    </source>
</evidence>
<organism evidence="2 3">
    <name type="scientific">Bythopirellula polymerisocia</name>
    <dbReference type="NCBI Taxonomy" id="2528003"/>
    <lineage>
        <taxon>Bacteria</taxon>
        <taxon>Pseudomonadati</taxon>
        <taxon>Planctomycetota</taxon>
        <taxon>Planctomycetia</taxon>
        <taxon>Pirellulales</taxon>
        <taxon>Lacipirellulaceae</taxon>
        <taxon>Bythopirellula</taxon>
    </lineage>
</organism>
<evidence type="ECO:0000313" key="3">
    <source>
        <dbReference type="Proteomes" id="UP000318437"/>
    </source>
</evidence>
<name>A0A5C6C2V3_9BACT</name>
<comment type="caution">
    <text evidence="2">The sequence shown here is derived from an EMBL/GenBank/DDBJ whole genome shotgun (WGS) entry which is preliminary data.</text>
</comment>
<gene>
    <name evidence="2" type="ORF">Pla144_50730</name>
</gene>
<keyword evidence="1" id="KW-0732">Signal</keyword>
<dbReference type="EMBL" id="SJPS01000019">
    <property type="protein sequence ID" value="TWU17826.1"/>
    <property type="molecule type" value="Genomic_DNA"/>
</dbReference>
<evidence type="ECO:0008006" key="4">
    <source>
        <dbReference type="Google" id="ProtNLM"/>
    </source>
</evidence>
<evidence type="ECO:0000256" key="1">
    <source>
        <dbReference type="SAM" id="SignalP"/>
    </source>
</evidence>
<accession>A0A5C6C2V3</accession>